<keyword evidence="2" id="KW-1185">Reference proteome</keyword>
<dbReference type="InParanoid" id="A0A177CE81"/>
<gene>
    <name evidence="1" type="ORF">CC84DRAFT_1205594</name>
</gene>
<reference evidence="1 2" key="1">
    <citation type="submission" date="2016-05" db="EMBL/GenBank/DDBJ databases">
        <title>Comparative analysis of secretome profiles of manganese(II)-oxidizing ascomycete fungi.</title>
        <authorList>
            <consortium name="DOE Joint Genome Institute"/>
            <person name="Zeiner C.A."/>
            <person name="Purvine S.O."/>
            <person name="Zink E.M."/>
            <person name="Wu S."/>
            <person name="Pasa-Tolic L."/>
            <person name="Chaput D.L."/>
            <person name="Haridas S."/>
            <person name="Grigoriev I.V."/>
            <person name="Santelli C.M."/>
            <person name="Hansel C.M."/>
        </authorList>
    </citation>
    <scope>NUCLEOTIDE SEQUENCE [LARGE SCALE GENOMIC DNA]</scope>
    <source>
        <strain evidence="1 2">AP3s5-JAC2a</strain>
    </source>
</reference>
<accession>A0A177CE81</accession>
<dbReference type="RefSeq" id="XP_018036300.1">
    <property type="nucleotide sequence ID" value="XM_018181985.1"/>
</dbReference>
<dbReference type="AlphaFoldDB" id="A0A177CE81"/>
<dbReference type="EMBL" id="KV441552">
    <property type="protein sequence ID" value="OAG05935.1"/>
    <property type="molecule type" value="Genomic_DNA"/>
</dbReference>
<evidence type="ECO:0000313" key="1">
    <source>
        <dbReference type="EMBL" id="OAG05935.1"/>
    </source>
</evidence>
<evidence type="ECO:0000313" key="2">
    <source>
        <dbReference type="Proteomes" id="UP000077069"/>
    </source>
</evidence>
<dbReference type="OrthoDB" id="3796307at2759"/>
<dbReference type="Proteomes" id="UP000077069">
    <property type="component" value="Unassembled WGS sequence"/>
</dbReference>
<organism evidence="1 2">
    <name type="scientific">Paraphaeosphaeria sporulosa</name>
    <dbReference type="NCBI Taxonomy" id="1460663"/>
    <lineage>
        <taxon>Eukaryota</taxon>
        <taxon>Fungi</taxon>
        <taxon>Dikarya</taxon>
        <taxon>Ascomycota</taxon>
        <taxon>Pezizomycotina</taxon>
        <taxon>Dothideomycetes</taxon>
        <taxon>Pleosporomycetidae</taxon>
        <taxon>Pleosporales</taxon>
        <taxon>Massarineae</taxon>
        <taxon>Didymosphaeriaceae</taxon>
        <taxon>Paraphaeosphaeria</taxon>
    </lineage>
</organism>
<protein>
    <submittedName>
        <fullName evidence="1">Uncharacterized protein</fullName>
    </submittedName>
</protein>
<sequence length="205" mass="23378">MVKLGTHLLQLLYWGHWDSSLNLNTRNIRTKNVGQTHHCSVCSTKPKPQCYRELHLAFCIAKIELEGKPDICGERFCPKSPDGCGIHHYKNGFNEIIKDHWKNIKSISEALEELALAKKAQQLALESKEPECKPDIDYEQYNQRNKEKEMAAKRDRHEAMTKARAEFNTKSNTKAGTKMNQKYGTKFAKMAAKATKEAKGASVRD</sequence>
<name>A0A177CE81_9PLEO</name>
<proteinExistence type="predicted"/>
<dbReference type="GeneID" id="28765471"/>